<feature type="site" description="Contributes to redox potential value" evidence="4">
    <location>
        <position position="34"/>
    </location>
</feature>
<dbReference type="PRINTS" id="PR00421">
    <property type="entry name" value="THIOREDOXIN"/>
</dbReference>
<comment type="similarity">
    <text evidence="1 3">Belongs to the thioredoxin family.</text>
</comment>
<dbReference type="InterPro" id="IPR013766">
    <property type="entry name" value="Thioredoxin_domain"/>
</dbReference>
<dbReference type="CDD" id="cd02947">
    <property type="entry name" value="TRX_family"/>
    <property type="match status" value="1"/>
</dbReference>
<dbReference type="Gene3D" id="3.40.30.10">
    <property type="entry name" value="Glutaredoxin"/>
    <property type="match status" value="1"/>
</dbReference>
<keyword evidence="8" id="KW-1185">Reference proteome</keyword>
<dbReference type="InterPro" id="IPR005746">
    <property type="entry name" value="Thioredoxin"/>
</dbReference>
<reference evidence="8" key="1">
    <citation type="journal article" date="2015" name="Genome Announc.">
        <title>Draft genome sequence of the fungus Penicillium brasilianum MG11.</title>
        <authorList>
            <person name="Horn F."/>
            <person name="Linde J."/>
            <person name="Mattern D.J."/>
            <person name="Walther G."/>
            <person name="Guthke R."/>
            <person name="Brakhage A.A."/>
            <person name="Valiante V."/>
        </authorList>
    </citation>
    <scope>NUCLEOTIDE SEQUENCE [LARGE SCALE GENOMIC DNA]</scope>
    <source>
        <strain evidence="8">MG11</strain>
    </source>
</reference>
<evidence type="ECO:0000256" key="5">
    <source>
        <dbReference type="PIRSR" id="PIRSR000077-4"/>
    </source>
</evidence>
<evidence type="ECO:0000313" key="7">
    <source>
        <dbReference type="EMBL" id="CEJ57158.1"/>
    </source>
</evidence>
<dbReference type="OrthoDB" id="10263751at2759"/>
<evidence type="ECO:0000313" key="8">
    <source>
        <dbReference type="Proteomes" id="UP000042958"/>
    </source>
</evidence>
<feature type="site" description="Deprotonates C-terminal active site Cys" evidence="4">
    <location>
        <position position="27"/>
    </location>
</feature>
<dbReference type="Proteomes" id="UP000042958">
    <property type="component" value="Unassembled WGS sequence"/>
</dbReference>
<name>A0A0F7TK77_PENBI</name>
<dbReference type="PROSITE" id="PS51352">
    <property type="entry name" value="THIOREDOXIN_2"/>
    <property type="match status" value="1"/>
</dbReference>
<evidence type="ECO:0000256" key="3">
    <source>
        <dbReference type="PIRNR" id="PIRNR000077"/>
    </source>
</evidence>
<dbReference type="Pfam" id="PF00085">
    <property type="entry name" value="Thioredoxin"/>
    <property type="match status" value="1"/>
</dbReference>
<feature type="domain" description="Thioredoxin" evidence="6">
    <location>
        <begin position="1"/>
        <end position="107"/>
    </location>
</feature>
<organism evidence="7 8">
    <name type="scientific">Penicillium brasilianum</name>
    <dbReference type="NCBI Taxonomy" id="104259"/>
    <lineage>
        <taxon>Eukaryota</taxon>
        <taxon>Fungi</taxon>
        <taxon>Dikarya</taxon>
        <taxon>Ascomycota</taxon>
        <taxon>Pezizomycotina</taxon>
        <taxon>Eurotiomycetes</taxon>
        <taxon>Eurotiomycetidae</taxon>
        <taxon>Eurotiales</taxon>
        <taxon>Aspergillaceae</taxon>
        <taxon>Penicillium</taxon>
    </lineage>
</organism>
<evidence type="ECO:0000259" key="6">
    <source>
        <dbReference type="PROSITE" id="PS51352"/>
    </source>
</evidence>
<dbReference type="InterPro" id="IPR036249">
    <property type="entry name" value="Thioredoxin-like_sf"/>
</dbReference>
<protein>
    <recommendedName>
        <fullName evidence="3">Thioredoxin</fullName>
    </recommendedName>
</protein>
<dbReference type="GO" id="GO:0015035">
    <property type="term" value="F:protein-disulfide reductase activity"/>
    <property type="evidence" value="ECO:0007669"/>
    <property type="project" value="InterPro"/>
</dbReference>
<evidence type="ECO:0000256" key="1">
    <source>
        <dbReference type="ARBA" id="ARBA00008987"/>
    </source>
</evidence>
<dbReference type="PIRSF" id="PIRSF000077">
    <property type="entry name" value="Thioredoxin"/>
    <property type="match status" value="1"/>
</dbReference>
<gene>
    <name evidence="7" type="ORF">PMG11_05863</name>
</gene>
<feature type="active site" description="Nucleophile" evidence="4">
    <location>
        <position position="36"/>
    </location>
</feature>
<feature type="site" description="Contributes to redox potential value" evidence="4">
    <location>
        <position position="35"/>
    </location>
</feature>
<feature type="active site" description="Nucleophile" evidence="4">
    <location>
        <position position="33"/>
    </location>
</feature>
<keyword evidence="2 5" id="KW-1015">Disulfide bond</keyword>
<proteinExistence type="inferred from homology"/>
<dbReference type="STRING" id="104259.A0A0F7TK77"/>
<dbReference type="FunFam" id="3.40.30.10:FF:000245">
    <property type="entry name" value="Thioredoxin"/>
    <property type="match status" value="1"/>
</dbReference>
<accession>A0A0F7TK77</accession>
<dbReference type="SUPFAM" id="SSF52833">
    <property type="entry name" value="Thioredoxin-like"/>
    <property type="match status" value="1"/>
</dbReference>
<sequence>MPVEVIASKKDFLEKILDSDAGPIVLDAWAEWCGPCKAIAPKVEEFSYNYPGAKFYKVNVDDVPDVAQELGIRAMPTFLFFNKGEKITEVVGANPHAIEIAVQALVAA</sequence>
<keyword evidence="5" id="KW-0676">Redox-active center</keyword>
<dbReference type="PANTHER" id="PTHR46115">
    <property type="entry name" value="THIOREDOXIN-LIKE PROTEIN 1"/>
    <property type="match status" value="1"/>
</dbReference>
<evidence type="ECO:0000256" key="4">
    <source>
        <dbReference type="PIRSR" id="PIRSR000077-1"/>
    </source>
</evidence>
<evidence type="ECO:0000256" key="2">
    <source>
        <dbReference type="ARBA" id="ARBA00023157"/>
    </source>
</evidence>
<feature type="disulfide bond" description="Redox-active" evidence="5">
    <location>
        <begin position="33"/>
        <end position="36"/>
    </location>
</feature>
<dbReference type="AlphaFoldDB" id="A0A0F7TK77"/>
<dbReference type="EMBL" id="CDHK01000005">
    <property type="protein sequence ID" value="CEJ57158.1"/>
    <property type="molecule type" value="Genomic_DNA"/>
</dbReference>